<dbReference type="InterPro" id="IPR054058">
    <property type="entry name" value="HTH_67"/>
</dbReference>
<dbReference type="RefSeq" id="WP_208812133.1">
    <property type="nucleotide sequence ID" value="NZ_WVUH01000037.1"/>
</dbReference>
<name>A0ABS3VMM3_MICEH</name>
<organism evidence="1 2">
    <name type="scientific">Micromonospora echinofusca</name>
    <dbReference type="NCBI Taxonomy" id="47858"/>
    <lineage>
        <taxon>Bacteria</taxon>
        <taxon>Bacillati</taxon>
        <taxon>Actinomycetota</taxon>
        <taxon>Actinomycetes</taxon>
        <taxon>Micromonosporales</taxon>
        <taxon>Micromonosporaceae</taxon>
        <taxon>Micromonospora</taxon>
    </lineage>
</organism>
<protein>
    <submittedName>
        <fullName evidence="1">Uncharacterized protein</fullName>
    </submittedName>
</protein>
<dbReference type="EMBL" id="WVUH01000037">
    <property type="protein sequence ID" value="MBO4205801.1"/>
    <property type="molecule type" value="Genomic_DNA"/>
</dbReference>
<evidence type="ECO:0000313" key="1">
    <source>
        <dbReference type="EMBL" id="MBO4205801.1"/>
    </source>
</evidence>
<proteinExistence type="predicted"/>
<evidence type="ECO:0000313" key="2">
    <source>
        <dbReference type="Proteomes" id="UP000823521"/>
    </source>
</evidence>
<dbReference type="Proteomes" id="UP000823521">
    <property type="component" value="Unassembled WGS sequence"/>
</dbReference>
<reference evidence="1 2" key="1">
    <citation type="submission" date="2019-12" db="EMBL/GenBank/DDBJ databases">
        <title>Whole genome sequencing of endophytic Actinobacterium Micromonospora sp. MPMI6T.</title>
        <authorList>
            <person name="Evv R."/>
            <person name="Podile A.R."/>
        </authorList>
    </citation>
    <scope>NUCLEOTIDE SEQUENCE [LARGE SCALE GENOMIC DNA]</scope>
    <source>
        <strain evidence="1 2">MPMI6</strain>
    </source>
</reference>
<keyword evidence="2" id="KW-1185">Reference proteome</keyword>
<gene>
    <name evidence="1" type="ORF">GSF22_07250</name>
</gene>
<dbReference type="NCBIfam" id="NF047719">
    <property type="entry name" value="SCO6745_fam_HTH"/>
    <property type="match status" value="1"/>
</dbReference>
<sequence length="258" mass="26619">MTPEQTAAASKPLVVEVGGAFHQWPGTLHRARLLGISSWAFYVAGRGGALGDVRAGTVAAALGFIAPDAVADGWDAVVRVTSPAEVATVSYTECCRWGAEHLSDLPGLDRLVELTGRAVAAADPTGMPLFAAWRAMPVPDGSSGARAAAHLHVLRELFIGAHLIAVRAAGMTPLAAVVAGPEGPAGAVACGWPPPYPAVAPLVRRRIWAESVTDRLVSPAFAGLDPVERTELVDLLDVARGRLGPDRPTGQIVPSGNG</sequence>
<dbReference type="Pfam" id="PF21863">
    <property type="entry name" value="HTH_67"/>
    <property type="match status" value="1"/>
</dbReference>
<comment type="caution">
    <text evidence="1">The sequence shown here is derived from an EMBL/GenBank/DDBJ whole genome shotgun (WGS) entry which is preliminary data.</text>
</comment>
<accession>A0ABS3VMM3</accession>